<dbReference type="Proteomes" id="UP000379480">
    <property type="component" value="Unassembled WGS sequence"/>
</dbReference>
<keyword evidence="1" id="KW-0472">Membrane</keyword>
<sequence>MSSSAHTRGFTLVELVLVIALAGVVLVLIGSVLSSPLQGFVDQSRRGALVDQAASALDRMIRDVRMAVPNSIRVSADGQAVELLLIHSAARYRSNRQDSEGLRFSTEAAGTCASTTVGGRCDGVQVLDAAFDPAGARWMVLYNIGAESGGVPVAGSNLWAPANPGVMTPTGSTFSLIPGAPAGESLIAVGNLPVGGFRFAYESPQHRLYLARSVVGFRCQNGQLLRYSYDRLLPALPAAPPADSSPVPMARNVDCGQTQFTYQAGSTQRSGLLSLVLRITLEGESFQLLQQVHVDNAP</sequence>
<dbReference type="InterPro" id="IPR012902">
    <property type="entry name" value="N_methyl_site"/>
</dbReference>
<gene>
    <name evidence="2" type="ORF">PS723_05289</name>
</gene>
<dbReference type="EMBL" id="CABVHY010000033">
    <property type="protein sequence ID" value="VVO34813.1"/>
    <property type="molecule type" value="Genomic_DNA"/>
</dbReference>
<organism evidence="2 3">
    <name type="scientific">Pseudomonas fluorescens</name>
    <dbReference type="NCBI Taxonomy" id="294"/>
    <lineage>
        <taxon>Bacteria</taxon>
        <taxon>Pseudomonadati</taxon>
        <taxon>Pseudomonadota</taxon>
        <taxon>Gammaproteobacteria</taxon>
        <taxon>Pseudomonadales</taxon>
        <taxon>Pseudomonadaceae</taxon>
        <taxon>Pseudomonas</taxon>
    </lineage>
</organism>
<name>A0A5E7FBF3_PSEFL</name>
<proteinExistence type="predicted"/>
<dbReference type="InterPro" id="IPR045584">
    <property type="entry name" value="Pilin-like"/>
</dbReference>
<dbReference type="NCBIfam" id="TIGR02532">
    <property type="entry name" value="IV_pilin_GFxxxE"/>
    <property type="match status" value="1"/>
</dbReference>
<dbReference type="Pfam" id="PF07963">
    <property type="entry name" value="N_methyl"/>
    <property type="match status" value="1"/>
</dbReference>
<keyword evidence="1" id="KW-1133">Transmembrane helix</keyword>
<reference evidence="2 3" key="1">
    <citation type="submission" date="2019-09" db="EMBL/GenBank/DDBJ databases">
        <authorList>
            <person name="Chandra G."/>
            <person name="Truman W A."/>
        </authorList>
    </citation>
    <scope>NUCLEOTIDE SEQUENCE [LARGE SCALE GENOMIC DNA]</scope>
    <source>
        <strain evidence="2">PS723</strain>
    </source>
</reference>
<evidence type="ECO:0000313" key="3">
    <source>
        <dbReference type="Proteomes" id="UP000379480"/>
    </source>
</evidence>
<evidence type="ECO:0000313" key="2">
    <source>
        <dbReference type="EMBL" id="VVO34813.1"/>
    </source>
</evidence>
<evidence type="ECO:0008006" key="4">
    <source>
        <dbReference type="Google" id="ProtNLM"/>
    </source>
</evidence>
<feature type="transmembrane region" description="Helical" evidence="1">
    <location>
        <begin position="12"/>
        <end position="33"/>
    </location>
</feature>
<accession>A0A5E7FBF3</accession>
<evidence type="ECO:0000256" key="1">
    <source>
        <dbReference type="SAM" id="Phobius"/>
    </source>
</evidence>
<dbReference type="AlphaFoldDB" id="A0A5E7FBF3"/>
<dbReference type="PROSITE" id="PS00409">
    <property type="entry name" value="PROKAR_NTER_METHYL"/>
    <property type="match status" value="1"/>
</dbReference>
<keyword evidence="1" id="KW-0812">Transmembrane</keyword>
<dbReference type="RefSeq" id="WP_150806560.1">
    <property type="nucleotide sequence ID" value="NZ_CABVHY010000033.1"/>
</dbReference>
<protein>
    <recommendedName>
        <fullName evidence="4">Type II secretion system protein</fullName>
    </recommendedName>
</protein>
<dbReference type="SUPFAM" id="SSF54523">
    <property type="entry name" value="Pili subunits"/>
    <property type="match status" value="1"/>
</dbReference>
<dbReference type="OrthoDB" id="9788802at2"/>